<dbReference type="InterPro" id="IPR019307">
    <property type="entry name" value="RNA-bd_AU-1/RNase_E/G"/>
</dbReference>
<evidence type="ECO:0000256" key="2">
    <source>
        <dbReference type="ARBA" id="ARBA00022723"/>
    </source>
</evidence>
<dbReference type="GO" id="GO:0046872">
    <property type="term" value="F:metal ion binding"/>
    <property type="evidence" value="ECO:0007669"/>
    <property type="project" value="UniProtKB-KW"/>
</dbReference>
<keyword evidence="4" id="KW-0460">Magnesium</keyword>
<dbReference type="GO" id="GO:0006364">
    <property type="term" value="P:rRNA processing"/>
    <property type="evidence" value="ECO:0007669"/>
    <property type="project" value="TreeGrafter"/>
</dbReference>
<accession>A0A0K8J4A3</accession>
<keyword evidence="2" id="KW-0479">Metal-binding</keyword>
<dbReference type="InterPro" id="IPR003029">
    <property type="entry name" value="S1_domain"/>
</dbReference>
<dbReference type="PANTHER" id="PTHR30001">
    <property type="entry name" value="RIBONUCLEASE"/>
    <property type="match status" value="1"/>
</dbReference>
<evidence type="ECO:0000259" key="6">
    <source>
        <dbReference type="PROSITE" id="PS50126"/>
    </source>
</evidence>
<dbReference type="OrthoDB" id="9804278at2"/>
<dbReference type="RefSeq" id="WP_058257859.1">
    <property type="nucleotide sequence ID" value="NZ_LN879430.1"/>
</dbReference>
<dbReference type="NCBIfam" id="TIGR00757">
    <property type="entry name" value="RNaseEG"/>
    <property type="match status" value="1"/>
</dbReference>
<keyword evidence="5" id="KW-0694">RNA-binding</keyword>
<dbReference type="PANTHER" id="PTHR30001:SF0">
    <property type="entry name" value="RIBONUCLEASE G"/>
    <property type="match status" value="1"/>
</dbReference>
<dbReference type="AlphaFoldDB" id="A0A0K8J4A3"/>
<evidence type="ECO:0000313" key="8">
    <source>
        <dbReference type="Proteomes" id="UP000196053"/>
    </source>
</evidence>
<dbReference type="Proteomes" id="UP000196053">
    <property type="component" value="Chromosome I"/>
</dbReference>
<dbReference type="PROSITE" id="PS50126">
    <property type="entry name" value="S1"/>
    <property type="match status" value="1"/>
</dbReference>
<dbReference type="KEGG" id="hsd:SD1D_0949"/>
<protein>
    <recommendedName>
        <fullName evidence="6">S1 motif domain-containing protein</fullName>
    </recommendedName>
</protein>
<evidence type="ECO:0000256" key="5">
    <source>
        <dbReference type="ARBA" id="ARBA00022884"/>
    </source>
</evidence>
<proteinExistence type="predicted"/>
<evidence type="ECO:0000313" key="7">
    <source>
        <dbReference type="EMBL" id="CUH92496.1"/>
    </source>
</evidence>
<dbReference type="EMBL" id="LN879430">
    <property type="protein sequence ID" value="CUH92496.1"/>
    <property type="molecule type" value="Genomic_DNA"/>
</dbReference>
<dbReference type="InterPro" id="IPR004659">
    <property type="entry name" value="RNase_E/G"/>
</dbReference>
<organism evidence="7 8">
    <name type="scientific">Herbinix luporum</name>
    <dbReference type="NCBI Taxonomy" id="1679721"/>
    <lineage>
        <taxon>Bacteria</taxon>
        <taxon>Bacillati</taxon>
        <taxon>Bacillota</taxon>
        <taxon>Clostridia</taxon>
        <taxon>Lachnospirales</taxon>
        <taxon>Lachnospiraceae</taxon>
        <taxon>Herbinix</taxon>
    </lineage>
</organism>
<keyword evidence="3" id="KW-0378">Hydrolase</keyword>
<dbReference type="GO" id="GO:0004540">
    <property type="term" value="F:RNA nuclease activity"/>
    <property type="evidence" value="ECO:0007669"/>
    <property type="project" value="InterPro"/>
</dbReference>
<dbReference type="InterPro" id="IPR012340">
    <property type="entry name" value="NA-bd_OB-fold"/>
</dbReference>
<dbReference type="GO" id="GO:0003723">
    <property type="term" value="F:RNA binding"/>
    <property type="evidence" value="ECO:0007669"/>
    <property type="project" value="UniProtKB-KW"/>
</dbReference>
<gene>
    <name evidence="7" type="ORF">SD1D_0949</name>
</gene>
<comment type="cofactor">
    <cofactor evidence="1">
        <name>Mg(2+)</name>
        <dbReference type="ChEBI" id="CHEBI:18420"/>
    </cofactor>
</comment>
<name>A0A0K8J4A3_9FIRM</name>
<keyword evidence="8" id="KW-1185">Reference proteome</keyword>
<dbReference type="GO" id="GO:0016787">
    <property type="term" value="F:hydrolase activity"/>
    <property type="evidence" value="ECO:0007669"/>
    <property type="project" value="UniProtKB-KW"/>
</dbReference>
<sequence length="410" mass="46938">MSHKIIITRQDHTIISALFEGKDMVQVSLNPDNEENILGNIYLGKVKNIVKNINAAFVEIEEGRMCYFSMKENPYPILANQACDDKEASLKETQIKIGDELIVQVTKEDVKTKAPVVSSNINLTGKYVALTYGKTSIGVSKKIEDQAERQRLRSLVKPYVSKEFGFIVRTNSAYMSDQLIINEINNLIETFKNIRRYGVHKSRFSLLYSTPPAYICDIRDGYADRVDEFVTDDARLYENIKEYLTQHQPEDMAKLRLYQDDNISLWTLYGIKEKLKEALKPKVWLKSGGSLIIQPTEALTAIDVNTGKAVAGKKKVQETFLKINLEAAKEIAKQIRLRNLSGIIIIDFIDMELEKDKELLMRELEEYLKKDPIKTTLVDMTALGLVEVTRMKLRKPLHEQLPFIDTILQQ</sequence>
<evidence type="ECO:0000256" key="4">
    <source>
        <dbReference type="ARBA" id="ARBA00022842"/>
    </source>
</evidence>
<dbReference type="Gene3D" id="2.40.50.140">
    <property type="entry name" value="Nucleic acid-binding proteins"/>
    <property type="match status" value="1"/>
</dbReference>
<dbReference type="Pfam" id="PF10150">
    <property type="entry name" value="RNase_E_G"/>
    <property type="match status" value="1"/>
</dbReference>
<dbReference type="CDD" id="cd04453">
    <property type="entry name" value="S1_RNase_E"/>
    <property type="match status" value="1"/>
</dbReference>
<dbReference type="SUPFAM" id="SSF50249">
    <property type="entry name" value="Nucleic acid-binding proteins"/>
    <property type="match status" value="1"/>
</dbReference>
<feature type="domain" description="S1 motif" evidence="6">
    <location>
        <begin position="39"/>
        <end position="126"/>
    </location>
</feature>
<evidence type="ECO:0000256" key="3">
    <source>
        <dbReference type="ARBA" id="ARBA00022801"/>
    </source>
</evidence>
<reference evidence="8" key="1">
    <citation type="submission" date="2015-09" db="EMBL/GenBank/DDBJ databases">
        <authorList>
            <person name="Wibberg D."/>
        </authorList>
    </citation>
    <scope>NUCLEOTIDE SEQUENCE [LARGE SCALE GENOMIC DNA]</scope>
    <source>
        <strain evidence="8">SD1D</strain>
    </source>
</reference>
<dbReference type="GO" id="GO:0005737">
    <property type="term" value="C:cytoplasm"/>
    <property type="evidence" value="ECO:0007669"/>
    <property type="project" value="TreeGrafter"/>
</dbReference>
<evidence type="ECO:0000256" key="1">
    <source>
        <dbReference type="ARBA" id="ARBA00001946"/>
    </source>
</evidence>